<sequence>PESSVGEPSSSLSATKSESCRHLPPFNVYIQKQVRENTAKQSPQRPKWTNLNRVKLYMCVYVCKSRSTEERHINTRKNKMDRHLKNRRKVNCMLRDENSTIEKKLKHKLAQVFMPNHFRR</sequence>
<dbReference type="EMBL" id="CP144697">
    <property type="protein sequence ID" value="WVZ13593.1"/>
    <property type="molecule type" value="Genomic_DNA"/>
</dbReference>
<dbReference type="AlphaFoldDB" id="A0AAQ3S216"/>
<accession>A0AAQ3S216</accession>
<dbReference type="Proteomes" id="UP001374535">
    <property type="component" value="Chromosome 4"/>
</dbReference>
<name>A0AAQ3S216_VIGMU</name>
<gene>
    <name evidence="1" type="ORF">V8G54_011159</name>
</gene>
<evidence type="ECO:0000313" key="2">
    <source>
        <dbReference type="Proteomes" id="UP001374535"/>
    </source>
</evidence>
<proteinExistence type="predicted"/>
<evidence type="ECO:0000313" key="1">
    <source>
        <dbReference type="EMBL" id="WVZ13593.1"/>
    </source>
</evidence>
<keyword evidence="2" id="KW-1185">Reference proteome</keyword>
<protein>
    <submittedName>
        <fullName evidence="1">Uncharacterized protein</fullName>
    </submittedName>
</protein>
<organism evidence="1 2">
    <name type="scientific">Vigna mungo</name>
    <name type="common">Black gram</name>
    <name type="synonym">Phaseolus mungo</name>
    <dbReference type="NCBI Taxonomy" id="3915"/>
    <lineage>
        <taxon>Eukaryota</taxon>
        <taxon>Viridiplantae</taxon>
        <taxon>Streptophyta</taxon>
        <taxon>Embryophyta</taxon>
        <taxon>Tracheophyta</taxon>
        <taxon>Spermatophyta</taxon>
        <taxon>Magnoliopsida</taxon>
        <taxon>eudicotyledons</taxon>
        <taxon>Gunneridae</taxon>
        <taxon>Pentapetalae</taxon>
        <taxon>rosids</taxon>
        <taxon>fabids</taxon>
        <taxon>Fabales</taxon>
        <taxon>Fabaceae</taxon>
        <taxon>Papilionoideae</taxon>
        <taxon>50 kb inversion clade</taxon>
        <taxon>NPAAA clade</taxon>
        <taxon>indigoferoid/millettioid clade</taxon>
        <taxon>Phaseoleae</taxon>
        <taxon>Vigna</taxon>
    </lineage>
</organism>
<reference evidence="1 2" key="1">
    <citation type="journal article" date="2023" name="Life. Sci Alliance">
        <title>Evolutionary insights into 3D genome organization and epigenetic landscape of Vigna mungo.</title>
        <authorList>
            <person name="Junaid A."/>
            <person name="Singh B."/>
            <person name="Bhatia S."/>
        </authorList>
    </citation>
    <scope>NUCLEOTIDE SEQUENCE [LARGE SCALE GENOMIC DNA]</scope>
    <source>
        <strain evidence="1">Urdbean</strain>
    </source>
</reference>
<feature type="non-terminal residue" evidence="1">
    <location>
        <position position="1"/>
    </location>
</feature>